<evidence type="ECO:0000313" key="2">
    <source>
        <dbReference type="Proteomes" id="UP000636709"/>
    </source>
</evidence>
<comment type="caution">
    <text evidence="1">The sequence shown here is derived from an EMBL/GenBank/DDBJ whole genome shotgun (WGS) entry which is preliminary data.</text>
</comment>
<reference evidence="1" key="1">
    <citation type="submission" date="2020-07" db="EMBL/GenBank/DDBJ databases">
        <title>Genome sequence and genetic diversity analysis of an under-domesticated orphan crop, white fonio (Digitaria exilis).</title>
        <authorList>
            <person name="Bennetzen J.L."/>
            <person name="Chen S."/>
            <person name="Ma X."/>
            <person name="Wang X."/>
            <person name="Yssel A.E.J."/>
            <person name="Chaluvadi S.R."/>
            <person name="Johnson M."/>
            <person name="Gangashetty P."/>
            <person name="Hamidou F."/>
            <person name="Sanogo M.D."/>
            <person name="Zwaenepoel A."/>
            <person name="Wallace J."/>
            <person name="Van De Peer Y."/>
            <person name="Van Deynze A."/>
        </authorList>
    </citation>
    <scope>NUCLEOTIDE SEQUENCE</scope>
    <source>
        <tissue evidence="1">Leaves</tissue>
    </source>
</reference>
<protein>
    <submittedName>
        <fullName evidence="1">Uncharacterized protein</fullName>
    </submittedName>
</protein>
<gene>
    <name evidence="1" type="ORF">HU200_007035</name>
</gene>
<sequence>MYERSKRSIWARCQKPGCQKGAEGRTIFCKAMVEAGDANFWAVQRVMVVVAVAVMKVAPGLLEENLACASSMVVAKAQKVILASALPMVGEGGASIQIAQRVLREAQSSARRMVEENVAHHGVHQRG</sequence>
<dbReference type="Proteomes" id="UP000636709">
    <property type="component" value="Unassembled WGS sequence"/>
</dbReference>
<dbReference type="EMBL" id="JACEFO010000484">
    <property type="protein sequence ID" value="KAF8769000.1"/>
    <property type="molecule type" value="Genomic_DNA"/>
</dbReference>
<dbReference type="OrthoDB" id="10557505at2759"/>
<proteinExistence type="predicted"/>
<dbReference type="AlphaFoldDB" id="A0A835FQ17"/>
<evidence type="ECO:0000313" key="1">
    <source>
        <dbReference type="EMBL" id="KAF8769000.1"/>
    </source>
</evidence>
<name>A0A835FQ17_9POAL</name>
<organism evidence="1 2">
    <name type="scientific">Digitaria exilis</name>
    <dbReference type="NCBI Taxonomy" id="1010633"/>
    <lineage>
        <taxon>Eukaryota</taxon>
        <taxon>Viridiplantae</taxon>
        <taxon>Streptophyta</taxon>
        <taxon>Embryophyta</taxon>
        <taxon>Tracheophyta</taxon>
        <taxon>Spermatophyta</taxon>
        <taxon>Magnoliopsida</taxon>
        <taxon>Liliopsida</taxon>
        <taxon>Poales</taxon>
        <taxon>Poaceae</taxon>
        <taxon>PACMAD clade</taxon>
        <taxon>Panicoideae</taxon>
        <taxon>Panicodae</taxon>
        <taxon>Paniceae</taxon>
        <taxon>Anthephorinae</taxon>
        <taxon>Digitaria</taxon>
    </lineage>
</organism>
<keyword evidence="2" id="KW-1185">Reference proteome</keyword>
<accession>A0A835FQ17</accession>